<evidence type="ECO:0000256" key="2">
    <source>
        <dbReference type="PIRSR" id="PIRSR605754-1"/>
    </source>
</evidence>
<organism evidence="5 6">
    <name type="scientific">Bifidobacterium primatium</name>
    <dbReference type="NCBI Taxonomy" id="2045438"/>
    <lineage>
        <taxon>Bacteria</taxon>
        <taxon>Bacillati</taxon>
        <taxon>Actinomycetota</taxon>
        <taxon>Actinomycetes</taxon>
        <taxon>Bifidobacteriales</taxon>
        <taxon>Bifidobacteriaceae</taxon>
        <taxon>Bifidobacterium</taxon>
    </lineage>
</organism>
<dbReference type="EMBL" id="PEBI01000002">
    <property type="protein sequence ID" value="PJM73253.1"/>
    <property type="molecule type" value="Genomic_DNA"/>
</dbReference>
<dbReference type="Pfam" id="PF04203">
    <property type="entry name" value="Sortase"/>
    <property type="match status" value="1"/>
</dbReference>
<dbReference type="NCBIfam" id="NF033745">
    <property type="entry name" value="class_C_sortase"/>
    <property type="match status" value="1"/>
</dbReference>
<keyword evidence="1" id="KW-0378">Hydrolase</keyword>
<feature type="transmembrane region" description="Helical" evidence="4">
    <location>
        <begin position="7"/>
        <end position="25"/>
    </location>
</feature>
<dbReference type="Gene3D" id="2.40.260.10">
    <property type="entry name" value="Sortase"/>
    <property type="match status" value="1"/>
</dbReference>
<keyword evidence="6" id="KW-1185">Reference proteome</keyword>
<dbReference type="SUPFAM" id="SSF63817">
    <property type="entry name" value="Sortase"/>
    <property type="match status" value="1"/>
</dbReference>
<evidence type="ECO:0000313" key="5">
    <source>
        <dbReference type="EMBL" id="PJM73253.1"/>
    </source>
</evidence>
<evidence type="ECO:0000256" key="3">
    <source>
        <dbReference type="SAM" id="MobiDB-lite"/>
    </source>
</evidence>
<feature type="compositionally biased region" description="Gly residues" evidence="3">
    <location>
        <begin position="282"/>
        <end position="298"/>
    </location>
</feature>
<reference evidence="5 6" key="1">
    <citation type="submission" date="2017-10" db="EMBL/GenBank/DDBJ databases">
        <title>Draft genome sequences of strains TRE 1, TRE 9, TRE H and TRI 7, isolated from tamarins, belonging to four potential novel Bifidobacterium species.</title>
        <authorList>
            <person name="Mattarelli P."/>
            <person name="Modesto M."/>
            <person name="Puglisi E."/>
            <person name="Morelli L."/>
            <person name="Spezio C."/>
            <person name="Bonetti A."/>
            <person name="Sandri C."/>
        </authorList>
    </citation>
    <scope>NUCLEOTIDE SEQUENCE [LARGE SCALE GENOMIC DNA]</scope>
    <source>
        <strain evidence="6">TRE1</strain>
    </source>
</reference>
<evidence type="ECO:0000256" key="4">
    <source>
        <dbReference type="SAM" id="Phobius"/>
    </source>
</evidence>
<name>A0A2M9H8X6_9BIFI</name>
<feature type="transmembrane region" description="Helical" evidence="4">
    <location>
        <begin position="254"/>
        <end position="271"/>
    </location>
</feature>
<sequence>MKKLRDILPVLVIIGGLLVLFYPTISNMLIMRNASRAVGSYDAAVNAMSDEQYAKVLQAARDYNTHLAQQASGGATNALAGAVNTAASDKQYQSILNIDGHGMMGYITVPRLHETLPIYHGTAEKVLQVGIGHLEGTSFPVGGAATHTAVSGHRGLPSAKLFTDLDQMKKGDLFFFRILKETYAYKVDGISTVLPTDTTSLGITAGKDQATLITCTPYGVNTHRLLVHAHRVPYTPDMESQAANQFGLHIPPQYLIPLIGLTVLLIGGGVAHQLRKRRRAAGAGGGPGDGAGLPGAVGSGSADAVHGDEYHTEHTNGHDAKRGGRRPKHGTHRA</sequence>
<dbReference type="NCBIfam" id="TIGR01076">
    <property type="entry name" value="sortase_fam"/>
    <property type="match status" value="1"/>
</dbReference>
<dbReference type="GO" id="GO:0016787">
    <property type="term" value="F:hydrolase activity"/>
    <property type="evidence" value="ECO:0007669"/>
    <property type="project" value="UniProtKB-KW"/>
</dbReference>
<comment type="caution">
    <text evidence="5">The sequence shown here is derived from an EMBL/GenBank/DDBJ whole genome shotgun (WGS) entry which is preliminary data.</text>
</comment>
<evidence type="ECO:0000313" key="6">
    <source>
        <dbReference type="Proteomes" id="UP000229095"/>
    </source>
</evidence>
<protein>
    <submittedName>
        <fullName evidence="5">Class C sortase</fullName>
    </submittedName>
</protein>
<feature type="region of interest" description="Disordered" evidence="3">
    <location>
        <begin position="280"/>
        <end position="334"/>
    </location>
</feature>
<proteinExistence type="predicted"/>
<dbReference type="Proteomes" id="UP000229095">
    <property type="component" value="Unassembled WGS sequence"/>
</dbReference>
<dbReference type="OrthoDB" id="5242161at2"/>
<evidence type="ECO:0000256" key="1">
    <source>
        <dbReference type="ARBA" id="ARBA00022801"/>
    </source>
</evidence>
<keyword evidence="4" id="KW-0472">Membrane</keyword>
<feature type="active site" description="Acyl-thioester intermediate" evidence="2">
    <location>
        <position position="215"/>
    </location>
</feature>
<dbReference type="InterPro" id="IPR042002">
    <property type="entry name" value="Sortase_C"/>
</dbReference>
<dbReference type="AlphaFoldDB" id="A0A2M9H8X6"/>
<feature type="compositionally biased region" description="Basic and acidic residues" evidence="3">
    <location>
        <begin position="305"/>
        <end position="322"/>
    </location>
</feature>
<feature type="compositionally biased region" description="Basic residues" evidence="3">
    <location>
        <begin position="323"/>
        <end position="334"/>
    </location>
</feature>
<keyword evidence="4" id="KW-1133">Transmembrane helix</keyword>
<keyword evidence="4" id="KW-0812">Transmembrane</keyword>
<accession>A0A2M9H8X6</accession>
<dbReference type="InterPro" id="IPR005754">
    <property type="entry name" value="Sortase"/>
</dbReference>
<dbReference type="RefSeq" id="WP_100510544.1">
    <property type="nucleotide sequence ID" value="NZ_PEBI01000002.1"/>
</dbReference>
<dbReference type="CDD" id="cd05827">
    <property type="entry name" value="Sortase_C"/>
    <property type="match status" value="1"/>
</dbReference>
<feature type="active site" description="Proton donor/acceptor" evidence="2">
    <location>
        <position position="153"/>
    </location>
</feature>
<dbReference type="InterPro" id="IPR023365">
    <property type="entry name" value="Sortase_dom-sf"/>
</dbReference>
<gene>
    <name evidence="5" type="ORF">CS006_04175</name>
</gene>